<name>A0ABV8VYK8_9BACI</name>
<dbReference type="RefSeq" id="WP_390198993.1">
    <property type="nucleotide sequence ID" value="NZ_JBHSDV010000002.1"/>
</dbReference>
<dbReference type="Pfam" id="PF00005">
    <property type="entry name" value="ABC_tran"/>
    <property type="match status" value="1"/>
</dbReference>
<reference evidence="6" key="1">
    <citation type="journal article" date="2019" name="Int. J. Syst. Evol. Microbiol.">
        <title>The Global Catalogue of Microorganisms (GCM) 10K type strain sequencing project: providing services to taxonomists for standard genome sequencing and annotation.</title>
        <authorList>
            <consortium name="The Broad Institute Genomics Platform"/>
            <consortium name="The Broad Institute Genome Sequencing Center for Infectious Disease"/>
            <person name="Wu L."/>
            <person name="Ma J."/>
        </authorList>
    </citation>
    <scope>NUCLEOTIDE SEQUENCE [LARGE SCALE GENOMIC DNA]</scope>
    <source>
        <strain evidence="6">KACC 14058</strain>
    </source>
</reference>
<dbReference type="InterPro" id="IPR051782">
    <property type="entry name" value="ABC_Transporter_VariousFunc"/>
</dbReference>
<dbReference type="SMART" id="SM00382">
    <property type="entry name" value="AAA"/>
    <property type="match status" value="1"/>
</dbReference>
<organism evidence="5 6">
    <name type="scientific">Gracilibacillus marinus</name>
    <dbReference type="NCBI Taxonomy" id="630535"/>
    <lineage>
        <taxon>Bacteria</taxon>
        <taxon>Bacillati</taxon>
        <taxon>Bacillota</taxon>
        <taxon>Bacilli</taxon>
        <taxon>Bacillales</taxon>
        <taxon>Bacillaceae</taxon>
        <taxon>Gracilibacillus</taxon>
    </lineage>
</organism>
<dbReference type="PROSITE" id="PS00211">
    <property type="entry name" value="ABC_TRANSPORTER_1"/>
    <property type="match status" value="1"/>
</dbReference>
<dbReference type="InterPro" id="IPR003593">
    <property type="entry name" value="AAA+_ATPase"/>
</dbReference>
<evidence type="ECO:0000313" key="5">
    <source>
        <dbReference type="EMBL" id="MFC4387883.1"/>
    </source>
</evidence>
<dbReference type="GO" id="GO:0005524">
    <property type="term" value="F:ATP binding"/>
    <property type="evidence" value="ECO:0007669"/>
    <property type="project" value="UniProtKB-KW"/>
</dbReference>
<feature type="domain" description="ABC transporter" evidence="4">
    <location>
        <begin position="5"/>
        <end position="212"/>
    </location>
</feature>
<dbReference type="PANTHER" id="PTHR42939">
    <property type="entry name" value="ABC TRANSPORTER ATP-BINDING PROTEIN ALBC-RELATED"/>
    <property type="match status" value="1"/>
</dbReference>
<comment type="caution">
    <text evidence="5">The sequence shown here is derived from an EMBL/GenBank/DDBJ whole genome shotgun (WGS) entry which is preliminary data.</text>
</comment>
<dbReference type="SUPFAM" id="SSF52540">
    <property type="entry name" value="P-loop containing nucleoside triphosphate hydrolases"/>
    <property type="match status" value="1"/>
</dbReference>
<sequence length="212" mass="23518">MDMYVQCENVTKQIKDTVILNHINLSVDKGTILGIRGHNGSGKTMLLRAIAGLIKLSEGKVRVDNKIIGKDTPFPDNVGVLIEYPSFIPDYTGLNNLLFLAKINNKIDESVVRETIRLVGLDPDDKRKYKKYSLGMKQRLGIAQAIMESPDLILLDEPTNALDEKGVALMVQIIKDLKAKGKAIILTSHDRDFLEQAADEIYTISEGVMTHG</sequence>
<evidence type="ECO:0000256" key="1">
    <source>
        <dbReference type="ARBA" id="ARBA00022448"/>
    </source>
</evidence>
<dbReference type="Gene3D" id="3.40.50.300">
    <property type="entry name" value="P-loop containing nucleotide triphosphate hydrolases"/>
    <property type="match status" value="1"/>
</dbReference>
<evidence type="ECO:0000259" key="4">
    <source>
        <dbReference type="PROSITE" id="PS50893"/>
    </source>
</evidence>
<dbReference type="InterPro" id="IPR003439">
    <property type="entry name" value="ABC_transporter-like_ATP-bd"/>
</dbReference>
<dbReference type="PROSITE" id="PS50893">
    <property type="entry name" value="ABC_TRANSPORTER_2"/>
    <property type="match status" value="1"/>
</dbReference>
<protein>
    <submittedName>
        <fullName evidence="5">ABC transporter ATP-binding protein</fullName>
    </submittedName>
</protein>
<evidence type="ECO:0000256" key="2">
    <source>
        <dbReference type="ARBA" id="ARBA00022741"/>
    </source>
</evidence>
<keyword evidence="6" id="KW-1185">Reference proteome</keyword>
<gene>
    <name evidence="5" type="ORF">ACFOZ1_08670</name>
</gene>
<evidence type="ECO:0000256" key="3">
    <source>
        <dbReference type="ARBA" id="ARBA00022840"/>
    </source>
</evidence>
<proteinExistence type="predicted"/>
<accession>A0ABV8VYK8</accession>
<keyword evidence="1" id="KW-0813">Transport</keyword>
<keyword evidence="3 5" id="KW-0067">ATP-binding</keyword>
<dbReference type="EMBL" id="JBHSDV010000002">
    <property type="protein sequence ID" value="MFC4387883.1"/>
    <property type="molecule type" value="Genomic_DNA"/>
</dbReference>
<dbReference type="PANTHER" id="PTHR42939:SF1">
    <property type="entry name" value="ABC TRANSPORTER ATP-BINDING PROTEIN ALBC-RELATED"/>
    <property type="match status" value="1"/>
</dbReference>
<evidence type="ECO:0000313" key="6">
    <source>
        <dbReference type="Proteomes" id="UP001595880"/>
    </source>
</evidence>
<dbReference type="InterPro" id="IPR027417">
    <property type="entry name" value="P-loop_NTPase"/>
</dbReference>
<dbReference type="Proteomes" id="UP001595880">
    <property type="component" value="Unassembled WGS sequence"/>
</dbReference>
<keyword evidence="2" id="KW-0547">Nucleotide-binding</keyword>
<dbReference type="InterPro" id="IPR017871">
    <property type="entry name" value="ABC_transporter-like_CS"/>
</dbReference>